<evidence type="ECO:0000256" key="2">
    <source>
        <dbReference type="ARBA" id="ARBA00005077"/>
    </source>
</evidence>
<feature type="active site" evidence="11">
    <location>
        <position position="372"/>
    </location>
</feature>
<accession>A0A1L3JC88</accession>
<dbReference type="UniPathway" id="UPA00070">
    <property type="reaction ID" value="UER00115"/>
</dbReference>
<dbReference type="Proteomes" id="UP000242561">
    <property type="component" value="Chromosome"/>
</dbReference>
<evidence type="ECO:0000256" key="3">
    <source>
        <dbReference type="ARBA" id="ARBA00007800"/>
    </source>
</evidence>
<dbReference type="AlphaFoldDB" id="A0A1L3JC88"/>
<evidence type="ECO:0000256" key="9">
    <source>
        <dbReference type="ARBA" id="ARBA00048816"/>
    </source>
</evidence>
<feature type="binding site" evidence="11">
    <location>
        <position position="57"/>
    </location>
    <ligand>
        <name>L-glutamine</name>
        <dbReference type="ChEBI" id="CHEBI:58359"/>
    </ligand>
</feature>
<dbReference type="NCBIfam" id="TIGR01368">
    <property type="entry name" value="CPSaseIIsmall"/>
    <property type="match status" value="1"/>
</dbReference>
<comment type="catalytic activity">
    <reaction evidence="10 11">
        <text>L-glutamine + H2O = L-glutamate + NH4(+)</text>
        <dbReference type="Rhea" id="RHEA:15889"/>
        <dbReference type="ChEBI" id="CHEBI:15377"/>
        <dbReference type="ChEBI" id="CHEBI:28938"/>
        <dbReference type="ChEBI" id="CHEBI:29985"/>
        <dbReference type="ChEBI" id="CHEBI:58359"/>
    </reaction>
</comment>
<dbReference type="KEGG" id="sphl:LPB140_08025"/>
<evidence type="ECO:0000313" key="14">
    <source>
        <dbReference type="Proteomes" id="UP000242561"/>
    </source>
</evidence>
<keyword evidence="4 11" id="KW-0436">Ligase</keyword>
<evidence type="ECO:0000256" key="8">
    <source>
        <dbReference type="ARBA" id="ARBA00022975"/>
    </source>
</evidence>
<comment type="subunit">
    <text evidence="11">Composed of two chains; the small (or glutamine) chain promotes the hydrolysis of glutamine to ammonia, which is used by the large (or ammonia) chain to synthesize carbamoyl phosphate. Tetramer of heterodimers (alpha,beta)4.</text>
</comment>
<dbReference type="InterPro" id="IPR017926">
    <property type="entry name" value="GATASE"/>
</dbReference>
<dbReference type="GO" id="GO:0004088">
    <property type="term" value="F:carbamoyl-phosphate synthase (glutamine-hydrolyzing) activity"/>
    <property type="evidence" value="ECO:0007669"/>
    <property type="project" value="UniProtKB-UniRule"/>
</dbReference>
<feature type="active site" description="Nucleophile" evidence="11">
    <location>
        <position position="286"/>
    </location>
</feature>
<dbReference type="InterPro" id="IPR036480">
    <property type="entry name" value="CarbP_synth_ssu_N_sf"/>
</dbReference>
<dbReference type="GO" id="GO:0006207">
    <property type="term" value="P:'de novo' pyrimidine nucleobase biosynthetic process"/>
    <property type="evidence" value="ECO:0007669"/>
    <property type="project" value="InterPro"/>
</dbReference>
<comment type="similarity">
    <text evidence="3 11">Belongs to the CarA family.</text>
</comment>
<dbReference type="RefSeq" id="WP_072559393.1">
    <property type="nucleotide sequence ID" value="NZ_CP018154.1"/>
</dbReference>
<keyword evidence="8 11" id="KW-0665">Pyrimidine biosynthesis</keyword>
<feature type="binding site" evidence="11">
    <location>
        <position position="287"/>
    </location>
    <ligand>
        <name>L-glutamine</name>
        <dbReference type="ChEBI" id="CHEBI:58359"/>
    </ligand>
</feature>
<dbReference type="GO" id="GO:0006526">
    <property type="term" value="P:L-arginine biosynthetic process"/>
    <property type="evidence" value="ECO:0007669"/>
    <property type="project" value="UniProtKB-UniRule"/>
</dbReference>
<dbReference type="PRINTS" id="PR00096">
    <property type="entry name" value="GATASE"/>
</dbReference>
<dbReference type="FunFam" id="3.50.30.20:FF:000001">
    <property type="entry name" value="Carbamoyl-phosphate synthase small chain"/>
    <property type="match status" value="1"/>
</dbReference>
<dbReference type="GO" id="GO:0006541">
    <property type="term" value="P:glutamine metabolic process"/>
    <property type="evidence" value="ECO:0007669"/>
    <property type="project" value="InterPro"/>
</dbReference>
<proteinExistence type="inferred from homology"/>
<feature type="region of interest" description="CPSase" evidence="11">
    <location>
        <begin position="1"/>
        <end position="208"/>
    </location>
</feature>
<feature type="domain" description="Carbamoyl-phosphate synthase small subunit N-terminal" evidence="12">
    <location>
        <begin position="13"/>
        <end position="143"/>
    </location>
</feature>
<keyword evidence="14" id="KW-1185">Reference proteome</keyword>
<keyword evidence="7 11" id="KW-0315">Glutamine amidotransferase</keyword>
<evidence type="ECO:0000259" key="12">
    <source>
        <dbReference type="SMART" id="SM01097"/>
    </source>
</evidence>
<dbReference type="InterPro" id="IPR029062">
    <property type="entry name" value="Class_I_gatase-like"/>
</dbReference>
<dbReference type="PRINTS" id="PR00097">
    <property type="entry name" value="ANTSNTHASEII"/>
</dbReference>
<dbReference type="EC" id="6.3.5.5" evidence="11"/>
<dbReference type="GO" id="GO:0005524">
    <property type="term" value="F:ATP binding"/>
    <property type="evidence" value="ECO:0007669"/>
    <property type="project" value="UniProtKB-UniRule"/>
</dbReference>
<keyword evidence="5 11" id="KW-0547">Nucleotide-binding</keyword>
<feature type="binding site" evidence="11">
    <location>
        <position position="330"/>
    </location>
    <ligand>
        <name>L-glutamine</name>
        <dbReference type="ChEBI" id="CHEBI:58359"/>
    </ligand>
</feature>
<dbReference type="CDD" id="cd01744">
    <property type="entry name" value="GATase1_CPSase"/>
    <property type="match status" value="1"/>
</dbReference>
<gene>
    <name evidence="11" type="primary">carA</name>
    <name evidence="13" type="ORF">LPB140_08025</name>
</gene>
<dbReference type="Pfam" id="PF00117">
    <property type="entry name" value="GATase"/>
    <property type="match status" value="1"/>
</dbReference>
<dbReference type="PROSITE" id="PS51273">
    <property type="entry name" value="GATASE_TYPE_1"/>
    <property type="match status" value="1"/>
</dbReference>
<dbReference type="InterPro" id="IPR050472">
    <property type="entry name" value="Anth_synth/Amidotransfase"/>
</dbReference>
<dbReference type="SUPFAM" id="SSF52021">
    <property type="entry name" value="Carbamoyl phosphate synthetase, small subunit N-terminal domain"/>
    <property type="match status" value="1"/>
</dbReference>
<dbReference type="Gene3D" id="3.40.50.880">
    <property type="match status" value="1"/>
</dbReference>
<protein>
    <recommendedName>
        <fullName evidence="11">Carbamoyl phosphate synthase small chain</fullName>
        <ecNumber evidence="11">6.3.5.5</ecNumber>
    </recommendedName>
    <alternativeName>
        <fullName evidence="11">Carbamoyl phosphate synthetase glutamine chain</fullName>
    </alternativeName>
</protein>
<dbReference type="NCBIfam" id="NF009475">
    <property type="entry name" value="PRK12838.1"/>
    <property type="match status" value="1"/>
</dbReference>
<evidence type="ECO:0000256" key="1">
    <source>
        <dbReference type="ARBA" id="ARBA00004812"/>
    </source>
</evidence>
<feature type="binding site" evidence="11">
    <location>
        <position position="257"/>
    </location>
    <ligand>
        <name>L-glutamine</name>
        <dbReference type="ChEBI" id="CHEBI:58359"/>
    </ligand>
</feature>
<feature type="binding site" evidence="11">
    <location>
        <position position="290"/>
    </location>
    <ligand>
        <name>L-glutamine</name>
        <dbReference type="ChEBI" id="CHEBI:58359"/>
    </ligand>
</feature>
<comment type="pathway">
    <text evidence="1 11">Pyrimidine metabolism; UMP biosynthesis via de novo pathway; (S)-dihydroorotate from bicarbonate: step 1/3.</text>
</comment>
<reference evidence="13 14" key="1">
    <citation type="submission" date="2016-11" db="EMBL/GenBank/DDBJ databases">
        <title>Sphingorhabdus sp. LPB0140, isolated from marine environment.</title>
        <authorList>
            <person name="Kim E."/>
            <person name="Yi H."/>
        </authorList>
    </citation>
    <scope>NUCLEOTIDE SEQUENCE [LARGE SCALE GENOMIC DNA]</scope>
    <source>
        <strain evidence="13 14">LPB0140</strain>
    </source>
</reference>
<name>A0A1L3JC88_9SPHN</name>
<dbReference type="STRING" id="1913578.LPB140_08025"/>
<feature type="binding site" evidence="11">
    <location>
        <position position="259"/>
    </location>
    <ligand>
        <name>L-glutamine</name>
        <dbReference type="ChEBI" id="CHEBI:58359"/>
    </ligand>
</feature>
<evidence type="ECO:0000256" key="4">
    <source>
        <dbReference type="ARBA" id="ARBA00022598"/>
    </source>
</evidence>
<comment type="pathway">
    <text evidence="2 11">Amino-acid biosynthesis; L-arginine biosynthesis; carbamoyl phosphate from bicarbonate: step 1/1.</text>
</comment>
<dbReference type="InterPro" id="IPR006274">
    <property type="entry name" value="CarbamoylP_synth_ssu"/>
</dbReference>
<dbReference type="Gene3D" id="3.50.30.20">
    <property type="entry name" value="Carbamoyl-phosphate synthase small subunit, N-terminal domain"/>
    <property type="match status" value="1"/>
</dbReference>
<evidence type="ECO:0000256" key="7">
    <source>
        <dbReference type="ARBA" id="ARBA00022962"/>
    </source>
</evidence>
<evidence type="ECO:0000256" key="11">
    <source>
        <dbReference type="HAMAP-Rule" id="MF_01209"/>
    </source>
</evidence>
<dbReference type="SUPFAM" id="SSF52317">
    <property type="entry name" value="Class I glutamine amidotransferase-like"/>
    <property type="match status" value="1"/>
</dbReference>
<dbReference type="EMBL" id="CP018154">
    <property type="protein sequence ID" value="APG62744.1"/>
    <property type="molecule type" value="Genomic_DNA"/>
</dbReference>
<dbReference type="HAMAP" id="MF_01209">
    <property type="entry name" value="CPSase_S_chain"/>
    <property type="match status" value="1"/>
</dbReference>
<keyword evidence="11" id="KW-0055">Arginine biosynthesis</keyword>
<dbReference type="GO" id="GO:0044205">
    <property type="term" value="P:'de novo' UMP biosynthetic process"/>
    <property type="evidence" value="ECO:0007669"/>
    <property type="project" value="UniProtKB-UniRule"/>
</dbReference>
<dbReference type="Pfam" id="PF00988">
    <property type="entry name" value="CPSase_sm_chain"/>
    <property type="match status" value="1"/>
</dbReference>
<feature type="active site" evidence="11">
    <location>
        <position position="370"/>
    </location>
</feature>
<keyword evidence="6 11" id="KW-0067">ATP-binding</keyword>
<evidence type="ECO:0000256" key="10">
    <source>
        <dbReference type="ARBA" id="ARBA00049285"/>
    </source>
</evidence>
<dbReference type="OrthoDB" id="9804328at2"/>
<keyword evidence="11" id="KW-0028">Amino-acid biosynthesis</keyword>
<dbReference type="GO" id="GO:0004359">
    <property type="term" value="F:glutaminase activity"/>
    <property type="evidence" value="ECO:0007669"/>
    <property type="project" value="RHEA"/>
</dbReference>
<comment type="function">
    <text evidence="11">Small subunit of the glutamine-dependent carbamoyl phosphate synthetase (CPSase). CPSase catalyzes the formation of carbamoyl phosphate from the ammonia moiety of glutamine, carbonate, and phosphate donated by ATP, constituting the first step of 2 biosynthetic pathways, one leading to arginine and/or urea and the other to pyrimidine nucleotides. The small subunit (glutamine amidotransferase) binds and cleaves glutamine to supply the large subunit with the substrate ammonia.</text>
</comment>
<dbReference type="PRINTS" id="PR00099">
    <property type="entry name" value="CPSGATASE"/>
</dbReference>
<feature type="binding site" evidence="11">
    <location>
        <position position="328"/>
    </location>
    <ligand>
        <name>L-glutamine</name>
        <dbReference type="ChEBI" id="CHEBI:58359"/>
    </ligand>
</feature>
<evidence type="ECO:0000256" key="5">
    <source>
        <dbReference type="ARBA" id="ARBA00022741"/>
    </source>
</evidence>
<dbReference type="SMART" id="SM01097">
    <property type="entry name" value="CPSase_sm_chain"/>
    <property type="match status" value="1"/>
</dbReference>
<sequence>MANIAPDTHGNKPTAIILFADGRVIYGYGFGAQGHKIGELCFNTSITGYQEIMTDPSYAGQFINFTFPHIGNVGTNEEDVEARKSHAMGCVVREDVTNPSNFRSSGHFKTWMEQQGLIGICGVDTRAITRMIRKSGAPNVIIAHHPDGKFDLDALAQDLNQWGGLLGADLAKEVTSSGQSKWAGDVWQLGQGFNSHDMNDVKDADNRPHIVAIDYGAKDNIFRNFVKSGAKITVVPANISFDEVMDLAPDGVFLSNGPGDPAATGEYAVPVIKSLLERDVPIFGICLGHQMLALAAGAKTIKMHQGHRGANHPVKRHDGGLVEITSMNHGFAVDGASLPSNVRETHVSLFDGSNCGIEIDGKQAFSVQYHPEASPGPQDSFYLFDKFVSNLKKK</sequence>
<dbReference type="InterPro" id="IPR035686">
    <property type="entry name" value="CPSase_GATase1"/>
</dbReference>
<dbReference type="PANTHER" id="PTHR43418">
    <property type="entry name" value="MULTIFUNCTIONAL TRYPTOPHAN BIOSYNTHESIS PROTEIN-RELATED"/>
    <property type="match status" value="1"/>
</dbReference>
<feature type="binding site" evidence="11">
    <location>
        <position position="331"/>
    </location>
    <ligand>
        <name>L-glutamine</name>
        <dbReference type="ChEBI" id="CHEBI:58359"/>
    </ligand>
</feature>
<evidence type="ECO:0000313" key="13">
    <source>
        <dbReference type="EMBL" id="APG62744.1"/>
    </source>
</evidence>
<dbReference type="PANTHER" id="PTHR43418:SF7">
    <property type="entry name" value="CARBAMOYL-PHOSPHATE SYNTHASE SMALL CHAIN"/>
    <property type="match status" value="1"/>
</dbReference>
<dbReference type="InterPro" id="IPR002474">
    <property type="entry name" value="CarbamoylP_synth_ssu_N"/>
</dbReference>
<dbReference type="UniPathway" id="UPA00068">
    <property type="reaction ID" value="UER00171"/>
</dbReference>
<organism evidence="13 14">
    <name type="scientific">Sphingorhabdus lutea</name>
    <dbReference type="NCBI Taxonomy" id="1913578"/>
    <lineage>
        <taxon>Bacteria</taxon>
        <taxon>Pseudomonadati</taxon>
        <taxon>Pseudomonadota</taxon>
        <taxon>Alphaproteobacteria</taxon>
        <taxon>Sphingomonadales</taxon>
        <taxon>Sphingomonadaceae</taxon>
        <taxon>Sphingorhabdus</taxon>
    </lineage>
</organism>
<evidence type="ECO:0000256" key="6">
    <source>
        <dbReference type="ARBA" id="ARBA00022840"/>
    </source>
</evidence>
<comment type="catalytic activity">
    <reaction evidence="9 11">
        <text>hydrogencarbonate + L-glutamine + 2 ATP + H2O = carbamoyl phosphate + L-glutamate + 2 ADP + phosphate + 2 H(+)</text>
        <dbReference type="Rhea" id="RHEA:18633"/>
        <dbReference type="ChEBI" id="CHEBI:15377"/>
        <dbReference type="ChEBI" id="CHEBI:15378"/>
        <dbReference type="ChEBI" id="CHEBI:17544"/>
        <dbReference type="ChEBI" id="CHEBI:29985"/>
        <dbReference type="ChEBI" id="CHEBI:30616"/>
        <dbReference type="ChEBI" id="CHEBI:43474"/>
        <dbReference type="ChEBI" id="CHEBI:58228"/>
        <dbReference type="ChEBI" id="CHEBI:58359"/>
        <dbReference type="ChEBI" id="CHEBI:456216"/>
        <dbReference type="EC" id="6.3.5.5"/>
    </reaction>
</comment>